<organism evidence="3 4">
    <name type="scientific">Pleurostoma richardsiae</name>
    <dbReference type="NCBI Taxonomy" id="41990"/>
    <lineage>
        <taxon>Eukaryota</taxon>
        <taxon>Fungi</taxon>
        <taxon>Dikarya</taxon>
        <taxon>Ascomycota</taxon>
        <taxon>Pezizomycotina</taxon>
        <taxon>Sordariomycetes</taxon>
        <taxon>Sordariomycetidae</taxon>
        <taxon>Calosphaeriales</taxon>
        <taxon>Pleurostomataceae</taxon>
        <taxon>Pleurostoma</taxon>
    </lineage>
</organism>
<keyword evidence="4" id="KW-1185">Reference proteome</keyword>
<evidence type="ECO:0000256" key="1">
    <source>
        <dbReference type="ARBA" id="ARBA00023242"/>
    </source>
</evidence>
<keyword evidence="1" id="KW-0539">Nucleus</keyword>
<feature type="region of interest" description="Disordered" evidence="2">
    <location>
        <begin position="136"/>
        <end position="193"/>
    </location>
</feature>
<comment type="caution">
    <text evidence="3">The sequence shown here is derived from an EMBL/GenBank/DDBJ whole genome shotgun (WGS) entry which is preliminary data.</text>
</comment>
<evidence type="ECO:0000313" key="4">
    <source>
        <dbReference type="Proteomes" id="UP001174694"/>
    </source>
</evidence>
<evidence type="ECO:0000256" key="2">
    <source>
        <dbReference type="SAM" id="MobiDB-lite"/>
    </source>
</evidence>
<dbReference type="EMBL" id="JANBVO010000058">
    <property type="protein sequence ID" value="KAJ9132336.1"/>
    <property type="molecule type" value="Genomic_DNA"/>
</dbReference>
<feature type="region of interest" description="Disordered" evidence="2">
    <location>
        <begin position="216"/>
        <end position="256"/>
    </location>
</feature>
<dbReference type="InterPro" id="IPR001138">
    <property type="entry name" value="Zn2Cys6_DnaBD"/>
</dbReference>
<sequence length="411" mass="44380">MAGMSRNNSASSLQGFSVFQASIGAPLQFLPALGSKQLDDLVNAYLPGPASIKEKRATISMDFCEYARLTGETFKYYAVLSQSVDSVTTGSPVSSTMHDSGYGSSFNVSPVVSDVNLWCHSPSFISTSSHSPFVALAPSQQKAPASASRKPSSSLARSQTTDFSHLPGMKIMTADGQDVTNSASRGCKTKEQRDHAHLMRILKACESCKKKKIRCDPSHKKRAASQAQADAESKPAKRSKKPTSQAVQQPSSFAEASLHPEGAPFELDWATTAVAEESVAALEEPWDQFLQYDHFDQPTHVNPPDYDQFFFDPENLFSSPSSDSSVSLPHQPFTPAAGAPASAIFGDGSPLADIDSQEPTLPYLNLGVSGSNYVDFNLYSPTSSFLDEEPQNILTKPIKVQQATDYRSRGT</sequence>
<gene>
    <name evidence="3" type="ORF">NKR23_g11287</name>
</gene>
<accession>A0AA38R381</accession>
<feature type="compositionally biased region" description="Low complexity" evidence="2">
    <location>
        <begin position="136"/>
        <end position="158"/>
    </location>
</feature>
<proteinExistence type="predicted"/>
<feature type="compositionally biased region" description="Polar residues" evidence="2">
    <location>
        <begin position="242"/>
        <end position="254"/>
    </location>
</feature>
<name>A0AA38R381_9PEZI</name>
<dbReference type="AlphaFoldDB" id="A0AA38R381"/>
<protein>
    <submittedName>
        <fullName evidence="3">Transcription factor Cys6</fullName>
    </submittedName>
</protein>
<evidence type="ECO:0000313" key="3">
    <source>
        <dbReference type="EMBL" id="KAJ9132336.1"/>
    </source>
</evidence>
<reference evidence="3" key="1">
    <citation type="submission" date="2022-07" db="EMBL/GenBank/DDBJ databases">
        <title>Fungi with potential for degradation of polypropylene.</title>
        <authorList>
            <person name="Gostincar C."/>
        </authorList>
    </citation>
    <scope>NUCLEOTIDE SEQUENCE</scope>
    <source>
        <strain evidence="3">EXF-13308</strain>
    </source>
</reference>
<dbReference type="Proteomes" id="UP001174694">
    <property type="component" value="Unassembled WGS sequence"/>
</dbReference>
<dbReference type="GO" id="GO:0008270">
    <property type="term" value="F:zinc ion binding"/>
    <property type="evidence" value="ECO:0007669"/>
    <property type="project" value="InterPro"/>
</dbReference>
<dbReference type="CDD" id="cd00067">
    <property type="entry name" value="GAL4"/>
    <property type="match status" value="1"/>
</dbReference>
<dbReference type="GO" id="GO:0000981">
    <property type="term" value="F:DNA-binding transcription factor activity, RNA polymerase II-specific"/>
    <property type="evidence" value="ECO:0007669"/>
    <property type="project" value="InterPro"/>
</dbReference>